<keyword evidence="3" id="KW-1185">Reference proteome</keyword>
<accession>A0A1L9SM23</accession>
<feature type="region of interest" description="Disordered" evidence="1">
    <location>
        <begin position="20"/>
        <end position="60"/>
    </location>
</feature>
<dbReference type="RefSeq" id="XP_022582842.1">
    <property type="nucleotide sequence ID" value="XM_022722479.1"/>
</dbReference>
<reference evidence="3" key="1">
    <citation type="journal article" date="2017" name="Genome Biol.">
        <title>Comparative genomics reveals high biological diversity and specific adaptations in the industrially and medically important fungal genus Aspergillus.</title>
        <authorList>
            <person name="de Vries R.P."/>
            <person name="Riley R."/>
            <person name="Wiebenga A."/>
            <person name="Aguilar-Osorio G."/>
            <person name="Amillis S."/>
            <person name="Uchima C.A."/>
            <person name="Anderluh G."/>
            <person name="Asadollahi M."/>
            <person name="Askin M."/>
            <person name="Barry K."/>
            <person name="Battaglia E."/>
            <person name="Bayram O."/>
            <person name="Benocci T."/>
            <person name="Braus-Stromeyer S.A."/>
            <person name="Caldana C."/>
            <person name="Canovas D."/>
            <person name="Cerqueira G.C."/>
            <person name="Chen F."/>
            <person name="Chen W."/>
            <person name="Choi C."/>
            <person name="Clum A."/>
            <person name="Dos Santos R.A."/>
            <person name="Damasio A.R."/>
            <person name="Diallinas G."/>
            <person name="Emri T."/>
            <person name="Fekete E."/>
            <person name="Flipphi M."/>
            <person name="Freyberg S."/>
            <person name="Gallo A."/>
            <person name="Gournas C."/>
            <person name="Habgood R."/>
            <person name="Hainaut M."/>
            <person name="Harispe M.L."/>
            <person name="Henrissat B."/>
            <person name="Hilden K.S."/>
            <person name="Hope R."/>
            <person name="Hossain A."/>
            <person name="Karabika E."/>
            <person name="Karaffa L."/>
            <person name="Karanyi Z."/>
            <person name="Krasevec N."/>
            <person name="Kuo A."/>
            <person name="Kusch H."/>
            <person name="LaButti K."/>
            <person name="Lagendijk E.L."/>
            <person name="Lapidus A."/>
            <person name="Levasseur A."/>
            <person name="Lindquist E."/>
            <person name="Lipzen A."/>
            <person name="Logrieco A.F."/>
            <person name="MacCabe A."/>
            <person name="Maekelae M.R."/>
            <person name="Malavazi I."/>
            <person name="Melin P."/>
            <person name="Meyer V."/>
            <person name="Mielnichuk N."/>
            <person name="Miskei M."/>
            <person name="Molnar A.P."/>
            <person name="Mule G."/>
            <person name="Ngan C.Y."/>
            <person name="Orejas M."/>
            <person name="Orosz E."/>
            <person name="Ouedraogo J.P."/>
            <person name="Overkamp K.M."/>
            <person name="Park H.-S."/>
            <person name="Perrone G."/>
            <person name="Piumi F."/>
            <person name="Punt P.J."/>
            <person name="Ram A.F."/>
            <person name="Ramon A."/>
            <person name="Rauscher S."/>
            <person name="Record E."/>
            <person name="Riano-Pachon D.M."/>
            <person name="Robert V."/>
            <person name="Roehrig J."/>
            <person name="Ruller R."/>
            <person name="Salamov A."/>
            <person name="Salih N.S."/>
            <person name="Samson R.A."/>
            <person name="Sandor E."/>
            <person name="Sanguinetti M."/>
            <person name="Schuetze T."/>
            <person name="Sepcic K."/>
            <person name="Shelest E."/>
            <person name="Sherlock G."/>
            <person name="Sophianopoulou V."/>
            <person name="Squina F.M."/>
            <person name="Sun H."/>
            <person name="Susca A."/>
            <person name="Todd R.B."/>
            <person name="Tsang A."/>
            <person name="Unkles S.E."/>
            <person name="van de Wiele N."/>
            <person name="van Rossen-Uffink D."/>
            <person name="Oliveira J.V."/>
            <person name="Vesth T.C."/>
            <person name="Visser J."/>
            <person name="Yu J.-H."/>
            <person name="Zhou M."/>
            <person name="Andersen M.R."/>
            <person name="Archer D.B."/>
            <person name="Baker S.E."/>
            <person name="Benoit I."/>
            <person name="Brakhage A.A."/>
            <person name="Braus G.H."/>
            <person name="Fischer R."/>
            <person name="Frisvad J.C."/>
            <person name="Goldman G.H."/>
            <person name="Houbraken J."/>
            <person name="Oakley B."/>
            <person name="Pocsi I."/>
            <person name="Scazzocchio C."/>
            <person name="Seiboth B."/>
            <person name="vanKuyk P.A."/>
            <person name="Wortman J."/>
            <person name="Dyer P.S."/>
            <person name="Grigoriev I.V."/>
        </authorList>
    </citation>
    <scope>NUCLEOTIDE SEQUENCE [LARGE SCALE GENOMIC DNA]</scope>
    <source>
        <strain evidence="3">CBS 506.65</strain>
    </source>
</reference>
<protein>
    <submittedName>
        <fullName evidence="2">Uncharacterized protein</fullName>
    </submittedName>
</protein>
<organism evidence="2 3">
    <name type="scientific">Penicilliopsis zonata CBS 506.65</name>
    <dbReference type="NCBI Taxonomy" id="1073090"/>
    <lineage>
        <taxon>Eukaryota</taxon>
        <taxon>Fungi</taxon>
        <taxon>Dikarya</taxon>
        <taxon>Ascomycota</taxon>
        <taxon>Pezizomycotina</taxon>
        <taxon>Eurotiomycetes</taxon>
        <taxon>Eurotiomycetidae</taxon>
        <taxon>Eurotiales</taxon>
        <taxon>Aspergillaceae</taxon>
        <taxon>Penicilliopsis</taxon>
    </lineage>
</organism>
<dbReference type="GeneID" id="34608944"/>
<evidence type="ECO:0000313" key="2">
    <source>
        <dbReference type="EMBL" id="OJJ48332.1"/>
    </source>
</evidence>
<name>A0A1L9SM23_9EURO</name>
<sequence>MVFALQCTWNRSRIDEEIRPSESNRVGTIGKKKIRREDRRKQEKNENGKGIEDQRAKKHL</sequence>
<dbReference type="Proteomes" id="UP000184188">
    <property type="component" value="Unassembled WGS sequence"/>
</dbReference>
<dbReference type="VEuPathDB" id="FungiDB:ASPZODRAFT_130318"/>
<evidence type="ECO:0000313" key="3">
    <source>
        <dbReference type="Proteomes" id="UP000184188"/>
    </source>
</evidence>
<feature type="compositionally biased region" description="Basic and acidic residues" evidence="1">
    <location>
        <begin position="35"/>
        <end position="60"/>
    </location>
</feature>
<dbReference type="AlphaFoldDB" id="A0A1L9SM23"/>
<proteinExistence type="predicted"/>
<evidence type="ECO:0000256" key="1">
    <source>
        <dbReference type="SAM" id="MobiDB-lite"/>
    </source>
</evidence>
<dbReference type="EMBL" id="KV878339">
    <property type="protein sequence ID" value="OJJ48332.1"/>
    <property type="molecule type" value="Genomic_DNA"/>
</dbReference>
<gene>
    <name evidence="2" type="ORF">ASPZODRAFT_130318</name>
</gene>